<evidence type="ECO:0000313" key="4">
    <source>
        <dbReference type="Proteomes" id="UP000265715"/>
    </source>
</evidence>
<feature type="domain" description="DUF1508" evidence="2">
    <location>
        <begin position="12"/>
        <end position="57"/>
    </location>
</feature>
<dbReference type="AlphaFoldDB" id="A0A399EIQ2"/>
<organism evidence="3 4">
    <name type="scientific">Calidithermus terrae</name>
    <dbReference type="NCBI Taxonomy" id="1408545"/>
    <lineage>
        <taxon>Bacteria</taxon>
        <taxon>Thermotogati</taxon>
        <taxon>Deinococcota</taxon>
        <taxon>Deinococci</taxon>
        <taxon>Thermales</taxon>
        <taxon>Thermaceae</taxon>
        <taxon>Calidithermus</taxon>
    </lineage>
</organism>
<keyword evidence="4" id="KW-1185">Reference proteome</keyword>
<dbReference type="SUPFAM" id="SSF160113">
    <property type="entry name" value="YegP-like"/>
    <property type="match status" value="2"/>
</dbReference>
<feature type="region of interest" description="Disordered" evidence="1">
    <location>
        <begin position="89"/>
        <end position="110"/>
    </location>
</feature>
<dbReference type="RefSeq" id="WP_119315821.1">
    <property type="nucleotide sequence ID" value="NZ_QXDL01000137.1"/>
</dbReference>
<name>A0A399EIQ2_9DEIN</name>
<reference evidence="3 4" key="1">
    <citation type="submission" date="2018-08" db="EMBL/GenBank/DDBJ databases">
        <title>Meiothermus terrae DSM 26712 genome sequencing project.</title>
        <authorList>
            <person name="Da Costa M.S."/>
            <person name="Albuquerque L."/>
            <person name="Raposo P."/>
            <person name="Froufe H.J.C."/>
            <person name="Barroso C.S."/>
            <person name="Egas C."/>
        </authorList>
    </citation>
    <scope>NUCLEOTIDE SEQUENCE [LARGE SCALE GENOMIC DNA]</scope>
    <source>
        <strain evidence="3 4">DSM 26712</strain>
    </source>
</reference>
<feature type="domain" description="DUF1508" evidence="2">
    <location>
        <begin position="62"/>
        <end position="108"/>
    </location>
</feature>
<evidence type="ECO:0000256" key="1">
    <source>
        <dbReference type="SAM" id="MobiDB-lite"/>
    </source>
</evidence>
<gene>
    <name evidence="3" type="ORF">Mterra_02837</name>
</gene>
<proteinExistence type="predicted"/>
<comment type="caution">
    <text evidence="3">The sequence shown here is derived from an EMBL/GenBank/DDBJ whole genome shotgun (WGS) entry which is preliminary data.</text>
</comment>
<evidence type="ECO:0000313" key="3">
    <source>
        <dbReference type="EMBL" id="RIH82031.1"/>
    </source>
</evidence>
<dbReference type="InterPro" id="IPR010879">
    <property type="entry name" value="DUF1508"/>
</dbReference>
<evidence type="ECO:0000259" key="2">
    <source>
        <dbReference type="Pfam" id="PF07411"/>
    </source>
</evidence>
<dbReference type="Pfam" id="PF07411">
    <property type="entry name" value="DUF1508"/>
    <property type="match status" value="2"/>
</dbReference>
<sequence length="110" mass="11913">MAGKFVLQRTADGQYLFNLQAANGEVVLTSERYMSKDAALAGIASVRINAPIDARYERLSSSDGRPYFVLKGANGRVLGHSETYGSAAARDRGIDSVEHHAPEAELDDRT</sequence>
<protein>
    <recommendedName>
        <fullName evidence="2">DUF1508 domain-containing protein</fullName>
    </recommendedName>
</protein>
<dbReference type="Proteomes" id="UP000265715">
    <property type="component" value="Unassembled WGS sequence"/>
</dbReference>
<dbReference type="PANTHER" id="PTHR40606">
    <property type="match status" value="1"/>
</dbReference>
<dbReference type="InterPro" id="IPR051141">
    <property type="entry name" value="UPF0339_domain"/>
</dbReference>
<dbReference type="EMBL" id="QXDL01000137">
    <property type="protein sequence ID" value="RIH82031.1"/>
    <property type="molecule type" value="Genomic_DNA"/>
</dbReference>
<dbReference type="PANTHER" id="PTHR40606:SF1">
    <property type="entry name" value="UPF0339 PROTEIN YEGP"/>
    <property type="match status" value="1"/>
</dbReference>
<dbReference type="OrthoDB" id="9802792at2"/>
<accession>A0A399EIQ2</accession>
<dbReference type="Gene3D" id="2.30.29.80">
    <property type="match status" value="1"/>
</dbReference>
<dbReference type="InterPro" id="IPR036913">
    <property type="entry name" value="YegP-like_sf"/>
</dbReference>